<keyword evidence="2" id="KW-0663">Pyridoxal phosphate</keyword>
<evidence type="ECO:0000256" key="3">
    <source>
        <dbReference type="RuleBase" id="RU004075"/>
    </source>
</evidence>
<evidence type="ECO:0000256" key="2">
    <source>
        <dbReference type="ARBA" id="ARBA00022898"/>
    </source>
</evidence>
<dbReference type="Gene3D" id="3.40.640.10">
    <property type="entry name" value="Type I PLP-dependent aspartate aminotransferase-like (Major domain)"/>
    <property type="match status" value="1"/>
</dbReference>
<sequence length="505" mass="55180">MSYEHVSCDFRTCVEREFPALARKVYLDSACIGVAPVRALRAVTELVQGMQYLAAESGTAAHGRLNDLRAAARPLAARLIGARPSDIALVESATHGLKIAVESLPLEAGDEVLFPDLEFIQMGVAWRQLKERGVTARTVPHDASGAFSVDAVRDRLTPAVKVLALSSVQWTNGFRADLAALSELCRQRGVWLVVDAAQHLGALPFSVRDTPVDILVCGGHKWLCSPFGTGFLYLAPRARPRLRRPVAGFFAAIPPAPTWGEAFLRTDLTPLRDYEFTEDAYAWETGGTGNYPGAVGLSAALSLFLELRPQRIESHVLTLTEHLLQGLDRLKLTVVGPRGVRHRSAIVTFSTGNPRADESLMRWLLAAGVAVSVRFVSGVGGVRVSCHLYNTPRDVDALLEAAEDWRRGSGEHASPPPARPSGRRRTTSQIVRQRALIDALDDDLMGLVTAREGVSHGIRLSRQEGSLSRTDPAREREVIERFHHRLGPDGTRLALELLRMCKGQT</sequence>
<evidence type="ECO:0000256" key="5">
    <source>
        <dbReference type="SAM" id="MobiDB-lite"/>
    </source>
</evidence>
<feature type="region of interest" description="Disordered" evidence="5">
    <location>
        <begin position="406"/>
        <end position="428"/>
    </location>
</feature>
<dbReference type="InterPro" id="IPR020578">
    <property type="entry name" value="Aminotrans_V_PyrdxlP_BS"/>
</dbReference>
<organism evidence="7 8">
    <name type="scientific">Streptomyces roseirectus</name>
    <dbReference type="NCBI Taxonomy" id="2768066"/>
    <lineage>
        <taxon>Bacteria</taxon>
        <taxon>Bacillati</taxon>
        <taxon>Actinomycetota</taxon>
        <taxon>Actinomycetes</taxon>
        <taxon>Kitasatosporales</taxon>
        <taxon>Streptomycetaceae</taxon>
        <taxon>Streptomyces</taxon>
    </lineage>
</organism>
<dbReference type="SUPFAM" id="SSF53383">
    <property type="entry name" value="PLP-dependent transferases"/>
    <property type="match status" value="1"/>
</dbReference>
<dbReference type="Gene3D" id="3.90.1150.10">
    <property type="entry name" value="Aspartate Aminotransferase, domain 1"/>
    <property type="match status" value="1"/>
</dbReference>
<dbReference type="PANTHER" id="PTHR43586">
    <property type="entry name" value="CYSTEINE DESULFURASE"/>
    <property type="match status" value="1"/>
</dbReference>
<dbReference type="RefSeq" id="WP_187751866.1">
    <property type="nucleotide sequence ID" value="NZ_CP060828.1"/>
</dbReference>
<dbReference type="GO" id="GO:0004106">
    <property type="term" value="F:chorismate mutase activity"/>
    <property type="evidence" value="ECO:0007669"/>
    <property type="project" value="InterPro"/>
</dbReference>
<dbReference type="PROSITE" id="PS00595">
    <property type="entry name" value="AA_TRANSFER_CLASS_5"/>
    <property type="match status" value="1"/>
</dbReference>
<dbReference type="Pfam" id="PF00266">
    <property type="entry name" value="Aminotran_5"/>
    <property type="match status" value="1"/>
</dbReference>
<reference evidence="7 8" key="1">
    <citation type="submission" date="2020-08" db="EMBL/GenBank/DDBJ databases">
        <title>A novel species.</title>
        <authorList>
            <person name="Gao J."/>
        </authorList>
    </citation>
    <scope>NUCLEOTIDE SEQUENCE [LARGE SCALE GENOMIC DNA]</scope>
    <source>
        <strain evidence="7 8">CRXT-G-22</strain>
    </source>
</reference>
<dbReference type="Proteomes" id="UP000516052">
    <property type="component" value="Chromosome"/>
</dbReference>
<feature type="domain" description="Chorismate mutase" evidence="6">
    <location>
        <begin position="424"/>
        <end position="505"/>
    </location>
</feature>
<dbReference type="KEGG" id="sroi:IAG44_39685"/>
<dbReference type="InterPro" id="IPR002701">
    <property type="entry name" value="CM_II_prokaryot"/>
</dbReference>
<keyword evidence="8" id="KW-1185">Reference proteome</keyword>
<evidence type="ECO:0000313" key="7">
    <source>
        <dbReference type="EMBL" id="QNP74943.1"/>
    </source>
</evidence>
<dbReference type="AlphaFoldDB" id="A0A7H0IQ77"/>
<dbReference type="InterPro" id="IPR000192">
    <property type="entry name" value="Aminotrans_V_dom"/>
</dbReference>
<protein>
    <submittedName>
        <fullName evidence="7">Aminotransferase class V-fold PLP-dependent enzyme</fullName>
    </submittedName>
</protein>
<dbReference type="InterPro" id="IPR015422">
    <property type="entry name" value="PyrdxlP-dep_Trfase_small"/>
</dbReference>
<dbReference type="InterPro" id="IPR015421">
    <property type="entry name" value="PyrdxlP-dep_Trfase_major"/>
</dbReference>
<proteinExistence type="inferred from homology"/>
<dbReference type="InterPro" id="IPR015424">
    <property type="entry name" value="PyrdxlP-dep_Trfase"/>
</dbReference>
<comment type="similarity">
    <text evidence="3">Belongs to the class-V pyridoxal-phosphate-dependent aminotransferase family.</text>
</comment>
<dbReference type="InterPro" id="IPR036263">
    <property type="entry name" value="Chorismate_II_sf"/>
</dbReference>
<gene>
    <name evidence="7" type="ORF">IAG44_39685</name>
</gene>
<keyword evidence="7" id="KW-0032">Aminotransferase</keyword>
<dbReference type="GO" id="GO:0046417">
    <property type="term" value="P:chorismate metabolic process"/>
    <property type="evidence" value="ECO:0007669"/>
    <property type="project" value="InterPro"/>
</dbReference>
<dbReference type="PROSITE" id="PS51168">
    <property type="entry name" value="CHORISMATE_MUT_2"/>
    <property type="match status" value="1"/>
</dbReference>
<dbReference type="PANTHER" id="PTHR43586:SF15">
    <property type="entry name" value="BLR3095 PROTEIN"/>
    <property type="match status" value="1"/>
</dbReference>
<dbReference type="SUPFAM" id="SSF48600">
    <property type="entry name" value="Chorismate mutase II"/>
    <property type="match status" value="1"/>
</dbReference>
<dbReference type="Gene3D" id="1.20.59.10">
    <property type="entry name" value="Chorismate mutase"/>
    <property type="match status" value="1"/>
</dbReference>
<keyword evidence="7" id="KW-0808">Transferase</keyword>
<dbReference type="InterPro" id="IPR036979">
    <property type="entry name" value="CM_dom_sf"/>
</dbReference>
<evidence type="ECO:0000259" key="6">
    <source>
        <dbReference type="PROSITE" id="PS51168"/>
    </source>
</evidence>
<dbReference type="SMART" id="SM00830">
    <property type="entry name" value="CM_2"/>
    <property type="match status" value="1"/>
</dbReference>
<evidence type="ECO:0000256" key="4">
    <source>
        <dbReference type="RuleBase" id="RU004504"/>
    </source>
</evidence>
<dbReference type="EMBL" id="CP060828">
    <property type="protein sequence ID" value="QNP74943.1"/>
    <property type="molecule type" value="Genomic_DNA"/>
</dbReference>
<accession>A0A7H0IQ77</accession>
<dbReference type="GO" id="GO:0008483">
    <property type="term" value="F:transaminase activity"/>
    <property type="evidence" value="ECO:0007669"/>
    <property type="project" value="UniProtKB-KW"/>
</dbReference>
<evidence type="ECO:0000256" key="1">
    <source>
        <dbReference type="ARBA" id="ARBA00001933"/>
    </source>
</evidence>
<comment type="cofactor">
    <cofactor evidence="1 4">
        <name>pyridoxal 5'-phosphate</name>
        <dbReference type="ChEBI" id="CHEBI:597326"/>
    </cofactor>
</comment>
<name>A0A7H0IQ77_9ACTN</name>
<evidence type="ECO:0000313" key="8">
    <source>
        <dbReference type="Proteomes" id="UP000516052"/>
    </source>
</evidence>